<keyword evidence="3" id="KW-1185">Reference proteome</keyword>
<accession>A0AAV9S245</accession>
<evidence type="ECO:0000256" key="1">
    <source>
        <dbReference type="SAM" id="MobiDB-lite"/>
    </source>
</evidence>
<feature type="region of interest" description="Disordered" evidence="1">
    <location>
        <begin position="93"/>
        <end position="113"/>
    </location>
</feature>
<dbReference type="Proteomes" id="UP001311232">
    <property type="component" value="Unassembled WGS sequence"/>
</dbReference>
<evidence type="ECO:0000313" key="2">
    <source>
        <dbReference type="EMBL" id="KAK5615298.1"/>
    </source>
</evidence>
<protein>
    <submittedName>
        <fullName evidence="2">Uncharacterized protein</fullName>
    </submittedName>
</protein>
<gene>
    <name evidence="2" type="ORF">CRENBAI_003282</name>
</gene>
<feature type="compositionally biased region" description="Basic and acidic residues" evidence="1">
    <location>
        <begin position="100"/>
        <end position="113"/>
    </location>
</feature>
<dbReference type="AlphaFoldDB" id="A0AAV9S245"/>
<comment type="caution">
    <text evidence="2">The sequence shown here is derived from an EMBL/GenBank/DDBJ whole genome shotgun (WGS) entry which is preliminary data.</text>
</comment>
<proteinExistence type="predicted"/>
<name>A0AAV9S245_9TELE</name>
<feature type="region of interest" description="Disordered" evidence="1">
    <location>
        <begin position="1"/>
        <end position="21"/>
    </location>
</feature>
<organism evidence="2 3">
    <name type="scientific">Crenichthys baileyi</name>
    <name type="common">White River springfish</name>
    <dbReference type="NCBI Taxonomy" id="28760"/>
    <lineage>
        <taxon>Eukaryota</taxon>
        <taxon>Metazoa</taxon>
        <taxon>Chordata</taxon>
        <taxon>Craniata</taxon>
        <taxon>Vertebrata</taxon>
        <taxon>Euteleostomi</taxon>
        <taxon>Actinopterygii</taxon>
        <taxon>Neopterygii</taxon>
        <taxon>Teleostei</taxon>
        <taxon>Neoteleostei</taxon>
        <taxon>Acanthomorphata</taxon>
        <taxon>Ovalentaria</taxon>
        <taxon>Atherinomorphae</taxon>
        <taxon>Cyprinodontiformes</taxon>
        <taxon>Goodeidae</taxon>
        <taxon>Crenichthys</taxon>
    </lineage>
</organism>
<dbReference type="EMBL" id="JAHHUM010000981">
    <property type="protein sequence ID" value="KAK5615298.1"/>
    <property type="molecule type" value="Genomic_DNA"/>
</dbReference>
<sequence length="113" mass="13246">MHVIGMRQKRRIPSGERMSEMMKVEADEPRAFRLVPLIPAAETSELEQKQYSKDLNKQQLLAVKEEVLDLWSSNLDQQNPELLQIKKEEEELEGEQLTVKIEHEEKPQLSELH</sequence>
<reference evidence="2 3" key="1">
    <citation type="submission" date="2021-06" db="EMBL/GenBank/DDBJ databases">
        <authorList>
            <person name="Palmer J.M."/>
        </authorList>
    </citation>
    <scope>NUCLEOTIDE SEQUENCE [LARGE SCALE GENOMIC DNA]</scope>
    <source>
        <strain evidence="2 3">MEX-2019</strain>
        <tissue evidence="2">Muscle</tissue>
    </source>
</reference>
<evidence type="ECO:0000313" key="3">
    <source>
        <dbReference type="Proteomes" id="UP001311232"/>
    </source>
</evidence>